<gene>
    <name evidence="1" type="ORF">PSON_ATCC_30995.1.T0500111</name>
</gene>
<organism evidence="1 2">
    <name type="scientific">Paramecium sonneborni</name>
    <dbReference type="NCBI Taxonomy" id="65129"/>
    <lineage>
        <taxon>Eukaryota</taxon>
        <taxon>Sar</taxon>
        <taxon>Alveolata</taxon>
        <taxon>Ciliophora</taxon>
        <taxon>Intramacronucleata</taxon>
        <taxon>Oligohymenophorea</taxon>
        <taxon>Peniculida</taxon>
        <taxon>Parameciidae</taxon>
        <taxon>Paramecium</taxon>
    </lineage>
</organism>
<evidence type="ECO:0000313" key="1">
    <source>
        <dbReference type="EMBL" id="CAD8086631.1"/>
    </source>
</evidence>
<accession>A0A8S1N955</accession>
<dbReference type="AlphaFoldDB" id="A0A8S1N955"/>
<dbReference type="EMBL" id="CAJJDN010000050">
    <property type="protein sequence ID" value="CAD8086631.1"/>
    <property type="molecule type" value="Genomic_DNA"/>
</dbReference>
<evidence type="ECO:0000313" key="2">
    <source>
        <dbReference type="Proteomes" id="UP000692954"/>
    </source>
</evidence>
<comment type="caution">
    <text evidence="1">The sequence shown here is derived from an EMBL/GenBank/DDBJ whole genome shotgun (WGS) entry which is preliminary data.</text>
</comment>
<dbReference type="Proteomes" id="UP000692954">
    <property type="component" value="Unassembled WGS sequence"/>
</dbReference>
<proteinExistence type="predicted"/>
<protein>
    <submittedName>
        <fullName evidence="1">Uncharacterized protein</fullName>
    </submittedName>
</protein>
<name>A0A8S1N955_9CILI</name>
<sequence length="43" mass="5236">MQKIHEFQINSTIYQIQTVLWNKALLIQNQNQNAKQTIRENFF</sequence>
<reference evidence="1" key="1">
    <citation type="submission" date="2021-01" db="EMBL/GenBank/DDBJ databases">
        <authorList>
            <consortium name="Genoscope - CEA"/>
            <person name="William W."/>
        </authorList>
    </citation>
    <scope>NUCLEOTIDE SEQUENCE</scope>
</reference>
<keyword evidence="2" id="KW-1185">Reference proteome</keyword>